<dbReference type="InterPro" id="IPR036972">
    <property type="entry name" value="Cyt_c_oxidase_su5b_sf"/>
</dbReference>
<evidence type="ECO:0000256" key="3">
    <source>
        <dbReference type="PIRSR" id="PIRSR602124-2"/>
    </source>
</evidence>
<name>A0A098VUY5_9MICR</name>
<feature type="binding site" evidence="3">
    <location>
        <position position="108"/>
    </location>
    <ligand>
        <name>Zn(2+)</name>
        <dbReference type="ChEBI" id="CHEBI:29105"/>
    </ligand>
</feature>
<dbReference type="SUPFAM" id="SSF57802">
    <property type="entry name" value="Rubredoxin-like"/>
    <property type="match status" value="1"/>
</dbReference>
<dbReference type="Gene3D" id="2.60.11.10">
    <property type="entry name" value="Cytochrome c oxidase, subunit Vb"/>
    <property type="match status" value="1"/>
</dbReference>
<dbReference type="InterPro" id="IPR002124">
    <property type="entry name" value="Cyt_c_oxidase_su5b"/>
</dbReference>
<dbReference type="GO" id="GO:0046872">
    <property type="term" value="F:metal ion binding"/>
    <property type="evidence" value="ECO:0007669"/>
    <property type="project" value="UniProtKB-KW"/>
</dbReference>
<dbReference type="EMBL" id="JMKJ01000047">
    <property type="protein sequence ID" value="KGG52689.1"/>
    <property type="molecule type" value="Genomic_DNA"/>
</dbReference>
<reference evidence="4 5" key="1">
    <citation type="submission" date="2014-04" db="EMBL/GenBank/DDBJ databases">
        <title>A new species of microsporidia sheds light on the evolution of extreme parasitism.</title>
        <authorList>
            <person name="Haag K.L."/>
            <person name="James T.Y."/>
            <person name="Larsson R."/>
            <person name="Schaer T.M."/>
            <person name="Refardt D."/>
            <person name="Pombert J.-F."/>
            <person name="Ebert D."/>
        </authorList>
    </citation>
    <scope>NUCLEOTIDE SEQUENCE [LARGE SCALE GENOMIC DNA]</scope>
    <source>
        <strain evidence="4 5">UGP3</strain>
        <tissue evidence="4">Spores</tissue>
    </source>
</reference>
<keyword evidence="5" id="KW-1185">Reference proteome</keyword>
<dbReference type="Pfam" id="PF01215">
    <property type="entry name" value="COX5B"/>
    <property type="match status" value="1"/>
</dbReference>
<sequence>MFEIASAACMRHLARCGRHHGRLVSWRCLGSSSGAQNGEYRPIVGPGPSADRPYTDFDMSVGLERLEYLAKTHGINIFDNEWLPGNRFGTHGDPILVEATGDERIIGCTGAPRTSHETIWFNVAKGEIGRCVDCGQAFKVVDAIAIDIANYLPKAQLPSSDGELRALLDSLGIESSHVGKAASDQ</sequence>
<organism evidence="4 5">
    <name type="scientific">Mitosporidium daphniae</name>
    <dbReference type="NCBI Taxonomy" id="1485682"/>
    <lineage>
        <taxon>Eukaryota</taxon>
        <taxon>Fungi</taxon>
        <taxon>Fungi incertae sedis</taxon>
        <taxon>Microsporidia</taxon>
        <taxon>Mitosporidium</taxon>
    </lineage>
</organism>
<evidence type="ECO:0000256" key="1">
    <source>
        <dbReference type="ARBA" id="ARBA00022723"/>
    </source>
</evidence>
<evidence type="ECO:0000313" key="4">
    <source>
        <dbReference type="EMBL" id="KGG52689.1"/>
    </source>
</evidence>
<dbReference type="OrthoDB" id="10249250at2759"/>
<dbReference type="GO" id="GO:0005740">
    <property type="term" value="C:mitochondrial envelope"/>
    <property type="evidence" value="ECO:0007669"/>
    <property type="project" value="InterPro"/>
</dbReference>
<dbReference type="PANTHER" id="PTHR10122:SF0">
    <property type="entry name" value="CYTOCHROME C OXIDASE SUBUNIT 5B, ISOFORM A-RELATED"/>
    <property type="match status" value="1"/>
</dbReference>
<evidence type="ECO:0000313" key="5">
    <source>
        <dbReference type="Proteomes" id="UP000029725"/>
    </source>
</evidence>
<gene>
    <name evidence="4" type="ORF">DI09_142p20</name>
</gene>
<dbReference type="VEuPathDB" id="MicrosporidiaDB:DI09_142p20"/>
<feature type="binding site" evidence="3">
    <location>
        <position position="116"/>
    </location>
    <ligand>
        <name>Zn(2+)</name>
        <dbReference type="ChEBI" id="CHEBI:29105"/>
    </ligand>
</feature>
<dbReference type="GeneID" id="25258419"/>
<keyword evidence="2 3" id="KW-0862">Zinc</keyword>
<dbReference type="GO" id="GO:0006123">
    <property type="term" value="P:mitochondrial electron transport, cytochrome c to oxygen"/>
    <property type="evidence" value="ECO:0007669"/>
    <property type="project" value="InterPro"/>
</dbReference>
<accession>A0A098VUY5</accession>
<dbReference type="Proteomes" id="UP000029725">
    <property type="component" value="Unassembled WGS sequence"/>
</dbReference>
<proteinExistence type="predicted"/>
<dbReference type="HOGENOM" id="CLU_1461661_0_0_1"/>
<dbReference type="GO" id="GO:0045277">
    <property type="term" value="C:respiratory chain complex IV"/>
    <property type="evidence" value="ECO:0007669"/>
    <property type="project" value="InterPro"/>
</dbReference>
<dbReference type="AlphaFoldDB" id="A0A098VUY5"/>
<protein>
    <submittedName>
        <fullName evidence="4">Cytochrome c oxidase polypeptide IV</fullName>
    </submittedName>
</protein>
<evidence type="ECO:0000256" key="2">
    <source>
        <dbReference type="ARBA" id="ARBA00022833"/>
    </source>
</evidence>
<feature type="binding site" evidence="3">
    <location>
        <position position="134"/>
    </location>
    <ligand>
        <name>Zn(2+)</name>
        <dbReference type="ChEBI" id="CHEBI:29105"/>
    </ligand>
</feature>
<dbReference type="PROSITE" id="PS51359">
    <property type="entry name" value="COX5B_2"/>
    <property type="match status" value="1"/>
</dbReference>
<feature type="binding site" evidence="3">
    <location>
        <position position="131"/>
    </location>
    <ligand>
        <name>Zn(2+)</name>
        <dbReference type="ChEBI" id="CHEBI:29105"/>
    </ligand>
</feature>
<dbReference type="PANTHER" id="PTHR10122">
    <property type="entry name" value="CYTOCHROME C OXIDASE SUBUNIT 5B, MITOCHONDRIAL"/>
    <property type="match status" value="1"/>
</dbReference>
<comment type="caution">
    <text evidence="4">The sequence shown here is derived from an EMBL/GenBank/DDBJ whole genome shotgun (WGS) entry which is preliminary data.</text>
</comment>
<dbReference type="RefSeq" id="XP_013239125.1">
    <property type="nucleotide sequence ID" value="XM_013383671.1"/>
</dbReference>
<keyword evidence="1 3" id="KW-0479">Metal-binding</keyword>